<comment type="caution">
    <text evidence="1">The sequence shown here is derived from an EMBL/GenBank/DDBJ whole genome shotgun (WGS) entry which is preliminary data.</text>
</comment>
<organism evidence="1 2">
    <name type="scientific">Spiromyces aspiralis</name>
    <dbReference type="NCBI Taxonomy" id="68401"/>
    <lineage>
        <taxon>Eukaryota</taxon>
        <taxon>Fungi</taxon>
        <taxon>Fungi incertae sedis</taxon>
        <taxon>Zoopagomycota</taxon>
        <taxon>Kickxellomycotina</taxon>
        <taxon>Kickxellomycetes</taxon>
        <taxon>Kickxellales</taxon>
        <taxon>Kickxellaceae</taxon>
        <taxon>Spiromyces</taxon>
    </lineage>
</organism>
<sequence>SKYGPLSDYFTTEIDVEGTQQLISAAKAREVQRRFQREADALYLEAKRSTVSTQSRIPYWMFLLTVILGWNEAMTIIFNPIYLVFFVFVLSASFIVHQLGLWGPVYRLSGTFGNMVAEKAHVLLLEAVNKTEPMAINARRDAAPLESLRSSDASQGTPARQFGRKRHGLTRHGSAQKTSAHPFSSSQNGEDNEMIPLDDLSHRRGHLSDE</sequence>
<keyword evidence="2" id="KW-1185">Reference proteome</keyword>
<gene>
    <name evidence="1" type="primary">SEY1_2</name>
    <name evidence="1" type="ORF">EV182_003814</name>
</gene>
<accession>A0ACC1HFZ4</accession>
<dbReference type="Proteomes" id="UP001145114">
    <property type="component" value="Unassembled WGS sequence"/>
</dbReference>
<protein>
    <submittedName>
        <fullName evidence="1">Dynamin-like GTPase that mediates homotypic ER fusion</fullName>
    </submittedName>
</protein>
<feature type="non-terminal residue" evidence="1">
    <location>
        <position position="1"/>
    </location>
</feature>
<evidence type="ECO:0000313" key="2">
    <source>
        <dbReference type="Proteomes" id="UP001145114"/>
    </source>
</evidence>
<reference evidence="1" key="1">
    <citation type="submission" date="2022-06" db="EMBL/GenBank/DDBJ databases">
        <title>Phylogenomic reconstructions and comparative analyses of Kickxellomycotina fungi.</title>
        <authorList>
            <person name="Reynolds N.K."/>
            <person name="Stajich J.E."/>
            <person name="Barry K."/>
            <person name="Grigoriev I.V."/>
            <person name="Crous P."/>
            <person name="Smith M.E."/>
        </authorList>
    </citation>
    <scope>NUCLEOTIDE SEQUENCE</scope>
    <source>
        <strain evidence="1">RSA 2271</strain>
    </source>
</reference>
<evidence type="ECO:0000313" key="1">
    <source>
        <dbReference type="EMBL" id="KAJ1674172.1"/>
    </source>
</evidence>
<dbReference type="EMBL" id="JAMZIH010006198">
    <property type="protein sequence ID" value="KAJ1674172.1"/>
    <property type="molecule type" value="Genomic_DNA"/>
</dbReference>
<name>A0ACC1HFZ4_9FUNG</name>
<proteinExistence type="predicted"/>